<dbReference type="HOGENOM" id="CLU_1960910_0_0_1"/>
<proteinExistence type="predicted"/>
<dbReference type="Proteomes" id="UP000008063">
    <property type="component" value="Unassembled WGS sequence"/>
</dbReference>
<evidence type="ECO:0000313" key="2">
    <source>
        <dbReference type="Proteomes" id="UP000008063"/>
    </source>
</evidence>
<name>F8PY20_SERL3</name>
<reference evidence="2" key="1">
    <citation type="journal article" date="2011" name="Science">
        <title>The plant cell wall-decomposing machinery underlies the functional diversity of forest fungi.</title>
        <authorList>
            <person name="Eastwood D.C."/>
            <person name="Floudas D."/>
            <person name="Binder M."/>
            <person name="Majcherczyk A."/>
            <person name="Schneider P."/>
            <person name="Aerts A."/>
            <person name="Asiegbu F.O."/>
            <person name="Baker S.E."/>
            <person name="Barry K."/>
            <person name="Bendiksby M."/>
            <person name="Blumentritt M."/>
            <person name="Coutinho P.M."/>
            <person name="Cullen D."/>
            <person name="de Vries R.P."/>
            <person name="Gathman A."/>
            <person name="Goodell B."/>
            <person name="Henrissat B."/>
            <person name="Ihrmark K."/>
            <person name="Kauserud H."/>
            <person name="Kohler A."/>
            <person name="LaButti K."/>
            <person name="Lapidus A."/>
            <person name="Lavin J.L."/>
            <person name="Lee Y.-H."/>
            <person name="Lindquist E."/>
            <person name="Lilly W."/>
            <person name="Lucas S."/>
            <person name="Morin E."/>
            <person name="Murat C."/>
            <person name="Oguiza J.A."/>
            <person name="Park J."/>
            <person name="Pisabarro A.G."/>
            <person name="Riley R."/>
            <person name="Rosling A."/>
            <person name="Salamov A."/>
            <person name="Schmidt O."/>
            <person name="Schmutz J."/>
            <person name="Skrede I."/>
            <person name="Stenlid J."/>
            <person name="Wiebenga A."/>
            <person name="Xie X."/>
            <person name="Kuees U."/>
            <person name="Hibbett D.S."/>
            <person name="Hoffmeister D."/>
            <person name="Hoegberg N."/>
            <person name="Martin F."/>
            <person name="Grigoriev I.V."/>
            <person name="Watkinson S.C."/>
        </authorList>
    </citation>
    <scope>NUCLEOTIDE SEQUENCE [LARGE SCALE GENOMIC DNA]</scope>
    <source>
        <strain evidence="2">strain S7.3</strain>
    </source>
</reference>
<dbReference type="STRING" id="936435.F8PY20"/>
<dbReference type="InParanoid" id="F8PY20"/>
<evidence type="ECO:0000313" key="1">
    <source>
        <dbReference type="EMBL" id="EGN98783.1"/>
    </source>
</evidence>
<protein>
    <submittedName>
        <fullName evidence="1">Uncharacterized protein</fullName>
    </submittedName>
</protein>
<gene>
    <name evidence="1" type="ORF">SERLA73DRAFT_73380</name>
</gene>
<accession>F8PY20</accession>
<dbReference type="EMBL" id="GL945480">
    <property type="protein sequence ID" value="EGN98783.1"/>
    <property type="molecule type" value="Genomic_DNA"/>
</dbReference>
<keyword evidence="2" id="KW-1185">Reference proteome</keyword>
<sequence length="128" mass="14062">MSETLTYGIRRAMIEWYSGSGSGEGKSLWLNVHIDGISDLFIAVYDAATKHQPTGSQVGHGPEGLYFGEIGEHRLYDISKTKKNCTNISRAYMVSNSRCHAERSRSIGYTAQDMLASIKPEIEASLSG</sequence>
<dbReference type="AlphaFoldDB" id="F8PY20"/>
<organism evidence="2">
    <name type="scientific">Serpula lacrymans var. lacrymans (strain S7.3)</name>
    <name type="common">Dry rot fungus</name>
    <dbReference type="NCBI Taxonomy" id="936435"/>
    <lineage>
        <taxon>Eukaryota</taxon>
        <taxon>Fungi</taxon>
        <taxon>Dikarya</taxon>
        <taxon>Basidiomycota</taxon>
        <taxon>Agaricomycotina</taxon>
        <taxon>Agaricomycetes</taxon>
        <taxon>Agaricomycetidae</taxon>
        <taxon>Boletales</taxon>
        <taxon>Coniophorineae</taxon>
        <taxon>Serpulaceae</taxon>
        <taxon>Serpula</taxon>
    </lineage>
</organism>